<dbReference type="EMBL" id="BMIC01000001">
    <property type="protein sequence ID" value="GFZ79322.1"/>
    <property type="molecule type" value="Genomic_DNA"/>
</dbReference>
<proteinExistence type="predicted"/>
<dbReference type="RefSeq" id="WP_188604887.1">
    <property type="nucleotide sequence ID" value="NZ_BMIC01000001.1"/>
</dbReference>
<dbReference type="AlphaFoldDB" id="A0A8J2TL52"/>
<reference evidence="1 2" key="1">
    <citation type="journal article" date="2014" name="Int. J. Syst. Evol. Microbiol.">
        <title>Complete genome sequence of Corynebacterium casei LMG S-19264T (=DSM 44701T), isolated from a smear-ripened cheese.</title>
        <authorList>
            <consortium name="US DOE Joint Genome Institute (JGI-PGF)"/>
            <person name="Walter F."/>
            <person name="Albersmeier A."/>
            <person name="Kalinowski J."/>
            <person name="Ruckert C."/>
        </authorList>
    </citation>
    <scope>NUCLEOTIDE SEQUENCE [LARGE SCALE GENOMIC DNA]</scope>
    <source>
        <strain evidence="1 2">CGMCC 1.15295</strain>
    </source>
</reference>
<evidence type="ECO:0000313" key="1">
    <source>
        <dbReference type="EMBL" id="GFZ79322.1"/>
    </source>
</evidence>
<name>A0A8J2TL52_9FLAO</name>
<dbReference type="Proteomes" id="UP000598120">
    <property type="component" value="Unassembled WGS sequence"/>
</dbReference>
<protein>
    <submittedName>
        <fullName evidence="1">Uncharacterized protein</fullName>
    </submittedName>
</protein>
<sequence>MSEEIKVINGYKIYENLEYIRMRPCVILTSKPITALENYLWGYWTYANKNYSGDQIYNEGDPDFNEFKWWLSGQPNIPLSTGPRFYKLLLEQCENDEEKAFELFYEKLDEFKQIKTKS</sequence>
<gene>
    <name evidence="1" type="ORF">GCM10011531_06340</name>
</gene>
<organism evidence="1 2">
    <name type="scientific">Aquaticitalea lipolytica</name>
    <dbReference type="NCBI Taxonomy" id="1247562"/>
    <lineage>
        <taxon>Bacteria</taxon>
        <taxon>Pseudomonadati</taxon>
        <taxon>Bacteroidota</taxon>
        <taxon>Flavobacteriia</taxon>
        <taxon>Flavobacteriales</taxon>
        <taxon>Flavobacteriaceae</taxon>
        <taxon>Aquaticitalea</taxon>
    </lineage>
</organism>
<accession>A0A8J2TL52</accession>
<keyword evidence="2" id="KW-1185">Reference proteome</keyword>
<evidence type="ECO:0000313" key="2">
    <source>
        <dbReference type="Proteomes" id="UP000598120"/>
    </source>
</evidence>
<comment type="caution">
    <text evidence="1">The sequence shown here is derived from an EMBL/GenBank/DDBJ whole genome shotgun (WGS) entry which is preliminary data.</text>
</comment>